<dbReference type="PANTHER" id="PTHR37048">
    <property type="entry name" value="QUESTIONABLE PROTEIN"/>
    <property type="match status" value="1"/>
</dbReference>
<dbReference type="PANTHER" id="PTHR37048:SF2">
    <property type="entry name" value="QUESTIONABLE PROTEIN"/>
    <property type="match status" value="1"/>
</dbReference>
<organism evidence="2 3">
    <name type="scientific">Mollisia scopiformis</name>
    <name type="common">Conifer needle endophyte fungus</name>
    <name type="synonym">Phialocephala scopiformis</name>
    <dbReference type="NCBI Taxonomy" id="149040"/>
    <lineage>
        <taxon>Eukaryota</taxon>
        <taxon>Fungi</taxon>
        <taxon>Dikarya</taxon>
        <taxon>Ascomycota</taxon>
        <taxon>Pezizomycotina</taxon>
        <taxon>Leotiomycetes</taxon>
        <taxon>Helotiales</taxon>
        <taxon>Mollisiaceae</taxon>
        <taxon>Mollisia</taxon>
    </lineage>
</organism>
<dbReference type="AlphaFoldDB" id="A0A194WZ66"/>
<dbReference type="OrthoDB" id="3537171at2759"/>
<reference evidence="2 3" key="1">
    <citation type="submission" date="2015-10" db="EMBL/GenBank/DDBJ databases">
        <title>Full genome of DAOMC 229536 Phialocephala scopiformis, a fungal endophyte of spruce producing the potent anti-insectan compound rugulosin.</title>
        <authorList>
            <consortium name="DOE Joint Genome Institute"/>
            <person name="Walker A.K."/>
            <person name="Frasz S.L."/>
            <person name="Seifert K.A."/>
            <person name="Miller J.D."/>
            <person name="Mondo S.J."/>
            <person name="Labutti K."/>
            <person name="Lipzen A."/>
            <person name="Dockter R."/>
            <person name="Kennedy M."/>
            <person name="Grigoriev I.V."/>
            <person name="Spatafora J.W."/>
        </authorList>
    </citation>
    <scope>NUCLEOTIDE SEQUENCE [LARGE SCALE GENOMIC DNA]</scope>
    <source>
        <strain evidence="2 3">CBS 120377</strain>
    </source>
</reference>
<sequence>MATFQRVGIKEARLLLPGTILWLPPKDQIEEDRYTSPLLLDGAFNHPVVILSFQEPNRVKYHSWAEIAIITSFHGSTIKSHLAAKGIKHSTGVEAAEKAGYLRIVTASKPHAKDVLHLRDGKGMKRDSAYVNVKETFWVEVSALAKYGLGEDLNAYSLTNQSLKKLREGAEEYKERKRVKEEKAAKKEKGAKERDGKEKEVTQSKKKVQVERKSRAKPKRSTGKVVSTGRVTKPRKSKLIKMLGKKA</sequence>
<dbReference type="RefSeq" id="XP_018067359.1">
    <property type="nucleotide sequence ID" value="XM_018205764.1"/>
</dbReference>
<gene>
    <name evidence="2" type="ORF">LY89DRAFT_198170</name>
</gene>
<evidence type="ECO:0000313" key="2">
    <source>
        <dbReference type="EMBL" id="KUJ13004.1"/>
    </source>
</evidence>
<feature type="compositionally biased region" description="Basic residues" evidence="1">
    <location>
        <begin position="232"/>
        <end position="247"/>
    </location>
</feature>
<protein>
    <submittedName>
        <fullName evidence="2">Uncharacterized protein</fullName>
    </submittedName>
</protein>
<dbReference type="InParanoid" id="A0A194WZ66"/>
<evidence type="ECO:0000313" key="3">
    <source>
        <dbReference type="Proteomes" id="UP000070700"/>
    </source>
</evidence>
<dbReference type="KEGG" id="psco:LY89DRAFT_198170"/>
<dbReference type="Proteomes" id="UP000070700">
    <property type="component" value="Unassembled WGS sequence"/>
</dbReference>
<feature type="region of interest" description="Disordered" evidence="1">
    <location>
        <begin position="181"/>
        <end position="247"/>
    </location>
</feature>
<feature type="compositionally biased region" description="Basic and acidic residues" evidence="1">
    <location>
        <begin position="181"/>
        <end position="213"/>
    </location>
</feature>
<dbReference type="GeneID" id="28815490"/>
<proteinExistence type="predicted"/>
<accession>A0A194WZ66</accession>
<keyword evidence="3" id="KW-1185">Reference proteome</keyword>
<evidence type="ECO:0000256" key="1">
    <source>
        <dbReference type="SAM" id="MobiDB-lite"/>
    </source>
</evidence>
<dbReference type="EMBL" id="KQ947423">
    <property type="protein sequence ID" value="KUJ13004.1"/>
    <property type="molecule type" value="Genomic_DNA"/>
</dbReference>
<name>A0A194WZ66_MOLSC</name>